<dbReference type="GO" id="GO:0005886">
    <property type="term" value="C:plasma membrane"/>
    <property type="evidence" value="ECO:0007669"/>
    <property type="project" value="UniProtKB-SubCell"/>
</dbReference>
<feature type="transmembrane region" description="Helical" evidence="5">
    <location>
        <begin position="144"/>
        <end position="167"/>
    </location>
</feature>
<dbReference type="EMBL" id="FMUH01000001">
    <property type="protein sequence ID" value="SCX38701.1"/>
    <property type="molecule type" value="Genomic_DNA"/>
</dbReference>
<evidence type="ECO:0000256" key="5">
    <source>
        <dbReference type="SAM" id="Phobius"/>
    </source>
</evidence>
<protein>
    <submittedName>
        <fullName evidence="7">Predicted arabinose efflux permease, MFS family</fullName>
    </submittedName>
</protein>
<dbReference type="STRING" id="1960309.SAMN03159343_0477"/>
<dbReference type="InterPro" id="IPR001958">
    <property type="entry name" value="Tet-R_TetA/multi-R_MdtG-like"/>
</dbReference>
<keyword evidence="3 5" id="KW-1133">Transmembrane helix</keyword>
<dbReference type="InterPro" id="IPR011701">
    <property type="entry name" value="MFS"/>
</dbReference>
<feature type="transmembrane region" description="Helical" evidence="5">
    <location>
        <begin position="214"/>
        <end position="238"/>
    </location>
</feature>
<feature type="transmembrane region" description="Helical" evidence="5">
    <location>
        <begin position="244"/>
        <end position="266"/>
    </location>
</feature>
<gene>
    <name evidence="7" type="ORF">SAMN03159343_0477</name>
</gene>
<proteinExistence type="predicted"/>
<evidence type="ECO:0000256" key="2">
    <source>
        <dbReference type="ARBA" id="ARBA00022692"/>
    </source>
</evidence>
<dbReference type="InterPro" id="IPR036259">
    <property type="entry name" value="MFS_trans_sf"/>
</dbReference>
<comment type="subcellular location">
    <subcellularLocation>
        <location evidence="1">Cell membrane</location>
        <topology evidence="1">Multi-pass membrane protein</topology>
    </subcellularLocation>
</comment>
<evidence type="ECO:0000313" key="7">
    <source>
        <dbReference type="EMBL" id="SCX38701.1"/>
    </source>
</evidence>
<feature type="transmembrane region" description="Helical" evidence="5">
    <location>
        <begin position="173"/>
        <end position="193"/>
    </location>
</feature>
<feature type="transmembrane region" description="Helical" evidence="5">
    <location>
        <begin position="53"/>
        <end position="73"/>
    </location>
</feature>
<dbReference type="GO" id="GO:0022857">
    <property type="term" value="F:transmembrane transporter activity"/>
    <property type="evidence" value="ECO:0007669"/>
    <property type="project" value="InterPro"/>
</dbReference>
<dbReference type="Pfam" id="PF07690">
    <property type="entry name" value="MFS_1"/>
    <property type="match status" value="1"/>
</dbReference>
<dbReference type="Gene3D" id="1.20.1250.20">
    <property type="entry name" value="MFS general substrate transporter like domains"/>
    <property type="match status" value="1"/>
</dbReference>
<feature type="transmembrane region" description="Helical" evidence="5">
    <location>
        <begin position="278"/>
        <end position="296"/>
    </location>
</feature>
<evidence type="ECO:0000313" key="8">
    <source>
        <dbReference type="Proteomes" id="UP000198981"/>
    </source>
</evidence>
<dbReference type="SUPFAM" id="SSF103473">
    <property type="entry name" value="MFS general substrate transporter"/>
    <property type="match status" value="1"/>
</dbReference>
<dbReference type="InterPro" id="IPR053200">
    <property type="entry name" value="YfmO-like"/>
</dbReference>
<dbReference type="AlphaFoldDB" id="A0A1G4XBZ8"/>
<sequence>MSAHGATSEKNTLFAQPKAVYAVAFACVVSFMGIGLVDPILPALSSQLDATPSQVTLLFTSYLVVTAVAMLGTNWVSSRLGAKKTLIAGLAIIVVFAALAGLSDSVGGIVGFRAGWGLGNALFIATSLAVIVASASGGFAGAIVLYEAALGLGIAAGPLVGGLLGSVSWRGPFFGVSALMAVALIATVVLLDATPKPARPTPLSAPLKALRHRGLLTMAVTALLYNWGFFTMLGYAPFPMELSAIQLGFVFFGWGLLVALFSVVGAPRLQARFGTARSLYGALGLFAVILLLIGLFTDTRWALVACVVAAGIPIGINNTLMTQAVMLVSPVERPVASAAYGFVRFLGGGLAPFAAGKLVESFDVHVPFLLGAVTVAVAVGVLATGHRMLEQADAGLDEDGHPATDHGRPEDVAGEVADEFGGAPAAIDAEVEAELAHRR</sequence>
<feature type="transmembrane region" description="Helical" evidence="5">
    <location>
        <begin position="20"/>
        <end position="41"/>
    </location>
</feature>
<feature type="transmembrane region" description="Helical" evidence="5">
    <location>
        <begin position="302"/>
        <end position="328"/>
    </location>
</feature>
<keyword evidence="4 5" id="KW-0472">Membrane</keyword>
<dbReference type="CDD" id="cd17474">
    <property type="entry name" value="MFS_YfmO_like"/>
    <property type="match status" value="1"/>
</dbReference>
<feature type="domain" description="Major facilitator superfamily (MFS) profile" evidence="6">
    <location>
        <begin position="19"/>
        <end position="389"/>
    </location>
</feature>
<dbReference type="InterPro" id="IPR020846">
    <property type="entry name" value="MFS_dom"/>
</dbReference>
<dbReference type="PROSITE" id="PS50850">
    <property type="entry name" value="MFS"/>
    <property type="match status" value="1"/>
</dbReference>
<organism evidence="7 8">
    <name type="scientific">Klenkia marina</name>
    <dbReference type="NCBI Taxonomy" id="1960309"/>
    <lineage>
        <taxon>Bacteria</taxon>
        <taxon>Bacillati</taxon>
        <taxon>Actinomycetota</taxon>
        <taxon>Actinomycetes</taxon>
        <taxon>Geodermatophilales</taxon>
        <taxon>Geodermatophilaceae</taxon>
        <taxon>Klenkia</taxon>
    </lineage>
</organism>
<feature type="transmembrane region" description="Helical" evidence="5">
    <location>
        <begin position="335"/>
        <end position="354"/>
    </location>
</feature>
<name>A0A1G4XBZ8_9ACTN</name>
<keyword evidence="2 5" id="KW-0812">Transmembrane</keyword>
<keyword evidence="8" id="KW-1185">Reference proteome</keyword>
<evidence type="ECO:0000256" key="1">
    <source>
        <dbReference type="ARBA" id="ARBA00004651"/>
    </source>
</evidence>
<dbReference type="PANTHER" id="PTHR43683:SF1">
    <property type="entry name" value="MULTIDRUG EFFLUX PROTEIN YFMO"/>
    <property type="match status" value="1"/>
</dbReference>
<evidence type="ECO:0000256" key="3">
    <source>
        <dbReference type="ARBA" id="ARBA00022989"/>
    </source>
</evidence>
<dbReference type="PANTHER" id="PTHR43683">
    <property type="entry name" value="MULTIDRUG EFFLUX PROTEIN YFMO"/>
    <property type="match status" value="1"/>
</dbReference>
<reference evidence="8" key="1">
    <citation type="submission" date="2016-10" db="EMBL/GenBank/DDBJ databases">
        <authorList>
            <person name="Varghese N."/>
            <person name="Submissions S."/>
        </authorList>
    </citation>
    <scope>NUCLEOTIDE SEQUENCE [LARGE SCALE GENOMIC DNA]</scope>
    <source>
        <strain evidence="8">DSM 45722</strain>
    </source>
</reference>
<dbReference type="Proteomes" id="UP000198981">
    <property type="component" value="Unassembled WGS sequence"/>
</dbReference>
<feature type="transmembrane region" description="Helical" evidence="5">
    <location>
        <begin position="85"/>
        <end position="102"/>
    </location>
</feature>
<accession>A0A1G4XBZ8</accession>
<evidence type="ECO:0000256" key="4">
    <source>
        <dbReference type="ARBA" id="ARBA00023136"/>
    </source>
</evidence>
<dbReference type="RefSeq" id="WP_243469627.1">
    <property type="nucleotide sequence ID" value="NZ_FMUH01000001.1"/>
</dbReference>
<dbReference type="PRINTS" id="PR01035">
    <property type="entry name" value="TCRTETA"/>
</dbReference>
<feature type="transmembrane region" description="Helical" evidence="5">
    <location>
        <begin position="366"/>
        <end position="385"/>
    </location>
</feature>
<feature type="transmembrane region" description="Helical" evidence="5">
    <location>
        <begin position="114"/>
        <end position="132"/>
    </location>
</feature>
<evidence type="ECO:0000259" key="6">
    <source>
        <dbReference type="PROSITE" id="PS50850"/>
    </source>
</evidence>